<name>A0A0K6II66_9GAMM</name>
<organism evidence="2 3">
    <name type="scientific">Marinomonas fungiae</name>
    <dbReference type="NCBI Taxonomy" id="1137284"/>
    <lineage>
        <taxon>Bacteria</taxon>
        <taxon>Pseudomonadati</taxon>
        <taxon>Pseudomonadota</taxon>
        <taxon>Gammaproteobacteria</taxon>
        <taxon>Oceanospirillales</taxon>
        <taxon>Oceanospirillaceae</taxon>
        <taxon>Marinomonas</taxon>
    </lineage>
</organism>
<dbReference type="OrthoDB" id="9804951at2"/>
<reference evidence="3" key="1">
    <citation type="submission" date="2015-08" db="EMBL/GenBank/DDBJ databases">
        <authorList>
            <person name="Varghese N."/>
        </authorList>
    </citation>
    <scope>NUCLEOTIDE SEQUENCE [LARGE SCALE GENOMIC DNA]</scope>
    <source>
        <strain evidence="3">JCM 18476</strain>
    </source>
</reference>
<feature type="transmembrane region" description="Helical" evidence="1">
    <location>
        <begin position="12"/>
        <end position="31"/>
    </location>
</feature>
<dbReference type="AlphaFoldDB" id="A0A0K6II66"/>
<sequence>MQQHGHSWTSSGYRKLFITIGILSALVFLWARTPLNHYQVNLLELDGLQILPFERTELVNSLEQRLIKAQCAWDGTSPAYLCGIRVVLPRDEEDLPFSFKQVDQVHVEAYVQSDASESSDRLELNITSFLNPHFEGTPNYKDTKFHSVRIRSGVFDVPLNRFDVASWWQDEYGISFESAKKDFRHVYSIDLVVNDTPLRHPGQYDLTLSALTVDGFLVDIQELNNWLLTFWLMVGVGSLLSFSWRGHGTLQRMRRATLYDPTTELLNGQGLRDHMRGLAPEAGGAMYIFRFDNAAILEKHFGEDVFGQLLVKTKQRLLSVFQSQSITLARLSDAEFAMYCPVGKLAREHLLERIFK</sequence>
<keyword evidence="3" id="KW-1185">Reference proteome</keyword>
<dbReference type="STRING" id="1137284.GCA_001418205_00642"/>
<keyword evidence="1" id="KW-0812">Transmembrane</keyword>
<evidence type="ECO:0008006" key="4">
    <source>
        <dbReference type="Google" id="ProtNLM"/>
    </source>
</evidence>
<proteinExistence type="predicted"/>
<keyword evidence="1" id="KW-0472">Membrane</keyword>
<dbReference type="InterPro" id="IPR043128">
    <property type="entry name" value="Rev_trsase/Diguanyl_cyclase"/>
</dbReference>
<keyword evidence="1" id="KW-1133">Transmembrane helix</keyword>
<evidence type="ECO:0000256" key="1">
    <source>
        <dbReference type="SAM" id="Phobius"/>
    </source>
</evidence>
<evidence type="ECO:0000313" key="3">
    <source>
        <dbReference type="Proteomes" id="UP000182769"/>
    </source>
</evidence>
<accession>A0A0K6II66</accession>
<feature type="transmembrane region" description="Helical" evidence="1">
    <location>
        <begin position="226"/>
        <end position="244"/>
    </location>
</feature>
<protein>
    <recommendedName>
        <fullName evidence="4">GGDEF domain</fullName>
    </recommendedName>
</protein>
<gene>
    <name evidence="2" type="ORF">Ga0061065_102137</name>
</gene>
<dbReference type="EMBL" id="CYHG01000002">
    <property type="protein sequence ID" value="CUB02800.1"/>
    <property type="molecule type" value="Genomic_DNA"/>
</dbReference>
<dbReference type="RefSeq" id="WP_055461772.1">
    <property type="nucleotide sequence ID" value="NZ_CYHG01000002.1"/>
</dbReference>
<evidence type="ECO:0000313" key="2">
    <source>
        <dbReference type="EMBL" id="CUB02800.1"/>
    </source>
</evidence>
<dbReference type="Gene3D" id="3.30.70.270">
    <property type="match status" value="1"/>
</dbReference>
<dbReference type="Proteomes" id="UP000182769">
    <property type="component" value="Unassembled WGS sequence"/>
</dbReference>